<dbReference type="Gene3D" id="3.30.420.10">
    <property type="entry name" value="Ribonuclease H-like superfamily/Ribonuclease H"/>
    <property type="match status" value="1"/>
</dbReference>
<feature type="domain" description="Integrase catalytic" evidence="1">
    <location>
        <begin position="7"/>
        <end position="113"/>
    </location>
</feature>
<evidence type="ECO:0000259" key="1">
    <source>
        <dbReference type="PROSITE" id="PS50994"/>
    </source>
</evidence>
<dbReference type="PANTHER" id="PTHR35046">
    <property type="entry name" value="ZINC KNUCKLE (CCHC-TYPE) FAMILY PROTEIN"/>
    <property type="match status" value="1"/>
</dbReference>
<protein>
    <recommendedName>
        <fullName evidence="1">Integrase catalytic domain-containing protein</fullName>
    </recommendedName>
</protein>
<dbReference type="InterPro" id="IPR012337">
    <property type="entry name" value="RNaseH-like_sf"/>
</dbReference>
<organism evidence="2 3">
    <name type="scientific">Solanum tuberosum</name>
    <name type="common">Potato</name>
    <dbReference type="NCBI Taxonomy" id="4113"/>
    <lineage>
        <taxon>Eukaryota</taxon>
        <taxon>Viridiplantae</taxon>
        <taxon>Streptophyta</taxon>
        <taxon>Embryophyta</taxon>
        <taxon>Tracheophyta</taxon>
        <taxon>Spermatophyta</taxon>
        <taxon>Magnoliopsida</taxon>
        <taxon>eudicotyledons</taxon>
        <taxon>Gunneridae</taxon>
        <taxon>Pentapetalae</taxon>
        <taxon>asterids</taxon>
        <taxon>lamiids</taxon>
        <taxon>Solanales</taxon>
        <taxon>Solanaceae</taxon>
        <taxon>Solanoideae</taxon>
        <taxon>Solaneae</taxon>
        <taxon>Solanum</taxon>
    </lineage>
</organism>
<reference evidence="2 3" key="1">
    <citation type="journal article" date="2021" name="bioRxiv">
        <title>Chromosome-scale and haplotype-resolved genome assembly of a tetraploid potato cultivar.</title>
        <authorList>
            <person name="Sun H."/>
            <person name="Jiao W.-B."/>
            <person name="Krause K."/>
            <person name="Campoy J.A."/>
            <person name="Goel M."/>
            <person name="Folz-Donahue K."/>
            <person name="Kukat C."/>
            <person name="Huettel B."/>
            <person name="Schneeberger K."/>
        </authorList>
    </citation>
    <scope>NUCLEOTIDE SEQUENCE [LARGE SCALE GENOMIC DNA]</scope>
    <source>
        <strain evidence="2">SolTubOtavaFocal</strain>
        <tissue evidence="2">Leaves</tissue>
    </source>
</reference>
<gene>
    <name evidence="2" type="ORF">KY290_012884</name>
</gene>
<dbReference type="InterPro" id="IPR036397">
    <property type="entry name" value="RNaseH_sf"/>
</dbReference>
<accession>A0ABQ7VK91</accession>
<keyword evidence="3" id="KW-1185">Reference proteome</keyword>
<dbReference type="PROSITE" id="PS50994">
    <property type="entry name" value="INTEGRASE"/>
    <property type="match status" value="1"/>
</dbReference>
<sequence>MEDDIEVYVKTCHICQVDKTKRKKEVDGMASIMVVVDRFSKYSVFIAAPNLCSFEIAPELFYKYMVKYFGVSADIVSDRDTRFMGRLWKALFYMMGTDLKFSTANDPQTDGQT</sequence>
<dbReference type="SUPFAM" id="SSF53098">
    <property type="entry name" value="Ribonuclease H-like"/>
    <property type="match status" value="1"/>
</dbReference>
<dbReference type="InterPro" id="IPR001584">
    <property type="entry name" value="Integrase_cat-core"/>
</dbReference>
<dbReference type="EMBL" id="JAIVGD010000011">
    <property type="protein sequence ID" value="KAH0768903.1"/>
    <property type="molecule type" value="Genomic_DNA"/>
</dbReference>
<evidence type="ECO:0000313" key="2">
    <source>
        <dbReference type="EMBL" id="KAH0768903.1"/>
    </source>
</evidence>
<dbReference type="Proteomes" id="UP000826656">
    <property type="component" value="Unassembled WGS sequence"/>
</dbReference>
<comment type="caution">
    <text evidence="2">The sequence shown here is derived from an EMBL/GenBank/DDBJ whole genome shotgun (WGS) entry which is preliminary data.</text>
</comment>
<proteinExistence type="predicted"/>
<name>A0ABQ7VK91_SOLTU</name>
<dbReference type="PANTHER" id="PTHR35046:SF18">
    <property type="entry name" value="RNA-DIRECTED DNA POLYMERASE"/>
    <property type="match status" value="1"/>
</dbReference>
<evidence type="ECO:0000313" key="3">
    <source>
        <dbReference type="Proteomes" id="UP000826656"/>
    </source>
</evidence>